<comment type="caution">
    <text evidence="1">The sequence shown here is derived from an EMBL/GenBank/DDBJ whole genome shotgun (WGS) entry which is preliminary data.</text>
</comment>
<evidence type="ECO:0000313" key="1">
    <source>
        <dbReference type="EMBL" id="EEP20677.1"/>
    </source>
</evidence>
<gene>
    <name evidence="1" type="ORF">BIFANG_03246</name>
</gene>
<organism evidence="1 2">
    <name type="scientific">Bifidobacterium angulatum DSM 20098 = JCM 7096</name>
    <dbReference type="NCBI Taxonomy" id="518635"/>
    <lineage>
        <taxon>Bacteria</taxon>
        <taxon>Bacillati</taxon>
        <taxon>Actinomycetota</taxon>
        <taxon>Actinomycetes</taxon>
        <taxon>Bifidobacteriales</taxon>
        <taxon>Bifidobacteriaceae</taxon>
        <taxon>Bifidobacterium</taxon>
    </lineage>
</organism>
<evidence type="ECO:0000313" key="2">
    <source>
        <dbReference type="Proteomes" id="UP000006408"/>
    </source>
</evidence>
<sequence length="45" mass="4919">MTNLSVLLGVPTTMHGVGRLRYARFVVCKSAPSVTGLERWKSAEV</sequence>
<dbReference type="HOGENOM" id="CLU_3196621_0_0_11"/>
<dbReference type="EMBL" id="ABYS02000009">
    <property type="protein sequence ID" value="EEP20677.1"/>
    <property type="molecule type" value="Genomic_DNA"/>
</dbReference>
<accession>C4FFY1</accession>
<dbReference type="AlphaFoldDB" id="C4FFY1"/>
<keyword evidence="2" id="KW-1185">Reference proteome</keyword>
<name>C4FFY1_9BIFI</name>
<proteinExistence type="predicted"/>
<reference evidence="1" key="1">
    <citation type="submission" date="2009-04" db="EMBL/GenBank/DDBJ databases">
        <authorList>
            <person name="Weinstock G."/>
            <person name="Sodergren E."/>
            <person name="Clifton S."/>
            <person name="Fulton L."/>
            <person name="Fulton B."/>
            <person name="Courtney L."/>
            <person name="Fronick C."/>
            <person name="Harrison M."/>
            <person name="Strong C."/>
            <person name="Farmer C."/>
            <person name="Delahaunty K."/>
            <person name="Markovic C."/>
            <person name="Hall O."/>
            <person name="Minx P."/>
            <person name="Tomlinson C."/>
            <person name="Mitreva M."/>
            <person name="Nelson J."/>
            <person name="Hou S."/>
            <person name="Wollam A."/>
            <person name="Pepin K.H."/>
            <person name="Johnson M."/>
            <person name="Bhonagiri V."/>
            <person name="Nash W.E."/>
            <person name="Warren W."/>
            <person name="Chinwalla A."/>
            <person name="Mardis E.R."/>
            <person name="Wilson R.K."/>
        </authorList>
    </citation>
    <scope>NUCLEOTIDE SEQUENCE [LARGE SCALE GENOMIC DNA]</scope>
    <source>
        <strain evidence="1">DSM 20098</strain>
    </source>
</reference>
<protein>
    <submittedName>
        <fullName evidence="1">Uncharacterized protein</fullName>
    </submittedName>
</protein>
<dbReference type="Proteomes" id="UP000006408">
    <property type="component" value="Unassembled WGS sequence"/>
</dbReference>